<proteinExistence type="predicted"/>
<gene>
    <name evidence="2" type="ORF">AA0119_g10213</name>
</gene>
<accession>A0ABY0FXL3</accession>
<evidence type="ECO:0000313" key="3">
    <source>
        <dbReference type="Proteomes" id="UP000293195"/>
    </source>
</evidence>
<name>A0ABY0FXL3_9PLEO</name>
<evidence type="ECO:0000313" key="2">
    <source>
        <dbReference type="EMBL" id="RYN92146.1"/>
    </source>
</evidence>
<dbReference type="Proteomes" id="UP000293195">
    <property type="component" value="Unassembled WGS sequence"/>
</dbReference>
<sequence length="166" mass="19424">MQEQPLTKRLDYVFGKMLRYHTQSDDCAQDKVGSSTASEPRHDDNYNYNKEDIQNEDQEVFAYSHDSTGAHVDPQLAALLNGSQWQKSNPNTRRATRADYSCKKPSQIATRKRPRKAKYRAADDNRIPHPVLEPKTLARWNRIWEEELRPESFIKTFISNKDDLKR</sequence>
<feature type="region of interest" description="Disordered" evidence="1">
    <location>
        <begin position="82"/>
        <end position="121"/>
    </location>
</feature>
<reference evidence="3" key="1">
    <citation type="journal article" date="2019" name="bioRxiv">
        <title>Genomics, evolutionary history and diagnostics of the Alternaria alternata species group including apple and Asian pear pathotypes.</title>
        <authorList>
            <person name="Armitage A.D."/>
            <person name="Cockerton H.M."/>
            <person name="Sreenivasaprasad S."/>
            <person name="Woodhall J.W."/>
            <person name="Lane C.R."/>
            <person name="Harrison R.J."/>
            <person name="Clarkson J.P."/>
        </authorList>
    </citation>
    <scope>NUCLEOTIDE SEQUENCE [LARGE SCALE GENOMIC DNA]</scope>
    <source>
        <strain evidence="3">FERA 635</strain>
    </source>
</reference>
<keyword evidence="3" id="KW-1185">Reference proteome</keyword>
<protein>
    <submittedName>
        <fullName evidence="2">Uncharacterized protein</fullName>
    </submittedName>
</protein>
<comment type="caution">
    <text evidence="2">The sequence shown here is derived from an EMBL/GenBank/DDBJ whole genome shotgun (WGS) entry which is preliminary data.</text>
</comment>
<organism evidence="2 3">
    <name type="scientific">Alternaria tenuissima</name>
    <dbReference type="NCBI Taxonomy" id="119927"/>
    <lineage>
        <taxon>Eukaryota</taxon>
        <taxon>Fungi</taxon>
        <taxon>Dikarya</taxon>
        <taxon>Ascomycota</taxon>
        <taxon>Pezizomycotina</taxon>
        <taxon>Dothideomycetes</taxon>
        <taxon>Pleosporomycetidae</taxon>
        <taxon>Pleosporales</taxon>
        <taxon>Pleosporineae</taxon>
        <taxon>Pleosporaceae</taxon>
        <taxon>Alternaria</taxon>
        <taxon>Alternaria sect. Alternaria</taxon>
        <taxon>Alternaria alternata complex</taxon>
    </lineage>
</organism>
<dbReference type="EMBL" id="PDXF01000062">
    <property type="protein sequence ID" value="RYN92146.1"/>
    <property type="molecule type" value="Genomic_DNA"/>
</dbReference>
<feature type="compositionally biased region" description="Basic residues" evidence="1">
    <location>
        <begin position="110"/>
        <end position="119"/>
    </location>
</feature>
<feature type="compositionally biased region" description="Polar residues" evidence="1">
    <location>
        <begin position="82"/>
        <end position="93"/>
    </location>
</feature>
<feature type="compositionally biased region" description="Basic and acidic residues" evidence="1">
    <location>
        <begin position="39"/>
        <end position="49"/>
    </location>
</feature>
<evidence type="ECO:0000256" key="1">
    <source>
        <dbReference type="SAM" id="MobiDB-lite"/>
    </source>
</evidence>
<feature type="region of interest" description="Disordered" evidence="1">
    <location>
        <begin position="24"/>
        <end position="49"/>
    </location>
</feature>